<proteinExistence type="predicted"/>
<comment type="caution">
    <text evidence="2">The sequence shown here is derived from an EMBL/GenBank/DDBJ whole genome shotgun (WGS) entry which is preliminary data.</text>
</comment>
<dbReference type="Proteomes" id="UP000095192">
    <property type="component" value="Unassembled WGS sequence"/>
</dbReference>
<evidence type="ECO:0000256" key="1">
    <source>
        <dbReference type="SAM" id="MobiDB-lite"/>
    </source>
</evidence>
<keyword evidence="3" id="KW-1185">Reference proteome</keyword>
<protein>
    <submittedName>
        <fullName evidence="2">Uncharacterized protein</fullName>
    </submittedName>
</protein>
<reference evidence="2 3" key="1">
    <citation type="journal article" date="2016" name="BMC Genomics">
        <title>Comparative genomics reveals Cyclospora cayetanensis possesses coccidia-like metabolism and invasion components but unique surface antigens.</title>
        <authorList>
            <person name="Liu S."/>
            <person name="Wang L."/>
            <person name="Zheng H."/>
            <person name="Xu Z."/>
            <person name="Roellig D.M."/>
            <person name="Li N."/>
            <person name="Frace M.A."/>
            <person name="Tang K."/>
            <person name="Arrowood M.J."/>
            <person name="Moss D.M."/>
            <person name="Zhang L."/>
            <person name="Feng Y."/>
            <person name="Xiao L."/>
        </authorList>
    </citation>
    <scope>NUCLEOTIDE SEQUENCE [LARGE SCALE GENOMIC DNA]</scope>
    <source>
        <strain evidence="2 3">CHN_HEN01</strain>
    </source>
</reference>
<feature type="compositionally biased region" description="Low complexity" evidence="1">
    <location>
        <begin position="382"/>
        <end position="393"/>
    </location>
</feature>
<sequence length="559" mass="60804">MVSGCGGGRELVLQYRESLTSMARQQQTVKNVPGISDRECVKAKPGDDIGSDAPFKAVGSVVDAAAQHQLMFSLEYWRTNNASNLITLRRKCIVSNKGGNRSIKNLNPAIMEAVAAAVDLALELERPPSEIETPEALAPAEEKRTLDGEIKVLTAEAGTAAVAEFVAQTYRDKAPQDIKSERCLNPRWKNYSSPEAFQFHFTLLLTASIEQLFDIYIQNIFGPLLKEDCSTEMRWLAIETHPSQQPQPTGGKRGAQADMPEDDSLLKGTFSGTNDITGPVSGVCRALDWVYEACTADSCSLHMRGVVCGFGGEPLHAASERPPLEGRQRPPKVFEGFKGATAEKLKVHPKPKRPSANAEKSISFEDDLLSNTSQQFRDSGHQHSNSNSGNNKRSSTEHLLRVLESFLSSRKLRKRHIGDLKPQELAEQPGKLHLFGDTAGSGRKGTRVHHGKRRPESNTATAHQEHATAPVEESSRGDLSPFSSSCFQPVCAARMKPQWGTTDDAEGDGHAAAVNVAKRWLFKAEVTQGSSPCSASVRSSPGLAALLLRGDELSEEATE</sequence>
<evidence type="ECO:0000313" key="3">
    <source>
        <dbReference type="Proteomes" id="UP000095192"/>
    </source>
</evidence>
<organism evidence="2 3">
    <name type="scientific">Cyclospora cayetanensis</name>
    <dbReference type="NCBI Taxonomy" id="88456"/>
    <lineage>
        <taxon>Eukaryota</taxon>
        <taxon>Sar</taxon>
        <taxon>Alveolata</taxon>
        <taxon>Apicomplexa</taxon>
        <taxon>Conoidasida</taxon>
        <taxon>Coccidia</taxon>
        <taxon>Eucoccidiorida</taxon>
        <taxon>Eimeriorina</taxon>
        <taxon>Eimeriidae</taxon>
        <taxon>Cyclospora</taxon>
    </lineage>
</organism>
<dbReference type="VEuPathDB" id="ToxoDB:cyc_05578"/>
<feature type="region of interest" description="Disordered" evidence="1">
    <location>
        <begin position="433"/>
        <end position="479"/>
    </location>
</feature>
<gene>
    <name evidence="2" type="ORF">cyc_05578</name>
</gene>
<feature type="region of interest" description="Disordered" evidence="1">
    <location>
        <begin position="374"/>
        <end position="396"/>
    </location>
</feature>
<dbReference type="InParanoid" id="A0A1D3D189"/>
<dbReference type="EMBL" id="JROU02001171">
    <property type="protein sequence ID" value="OEH77215.1"/>
    <property type="molecule type" value="Genomic_DNA"/>
</dbReference>
<name>A0A1D3D189_9EIME</name>
<feature type="region of interest" description="Disordered" evidence="1">
    <location>
        <begin position="240"/>
        <end position="264"/>
    </location>
</feature>
<accession>A0A1D3D189</accession>
<feature type="compositionally biased region" description="Basic residues" evidence="1">
    <location>
        <begin position="444"/>
        <end position="453"/>
    </location>
</feature>
<evidence type="ECO:0000313" key="2">
    <source>
        <dbReference type="EMBL" id="OEH77215.1"/>
    </source>
</evidence>
<dbReference type="AlphaFoldDB" id="A0A1D3D189"/>